<reference evidence="1 2" key="1">
    <citation type="submission" date="2012-06" db="EMBL/GenBank/DDBJ databases">
        <title>Finished chromosome of genome of Microcoleus sp. PCC 7113.</title>
        <authorList>
            <consortium name="US DOE Joint Genome Institute"/>
            <person name="Gugger M."/>
            <person name="Coursin T."/>
            <person name="Rippka R."/>
            <person name="Tandeau De Marsac N."/>
            <person name="Huntemann M."/>
            <person name="Wei C.-L."/>
            <person name="Han J."/>
            <person name="Detter J.C."/>
            <person name="Han C."/>
            <person name="Tapia R."/>
            <person name="Chen A."/>
            <person name="Kyrpides N."/>
            <person name="Mavromatis K."/>
            <person name="Markowitz V."/>
            <person name="Szeto E."/>
            <person name="Ivanova N."/>
            <person name="Pagani I."/>
            <person name="Pati A."/>
            <person name="Goodwin L."/>
            <person name="Nordberg H.P."/>
            <person name="Cantor M.N."/>
            <person name="Hua S.X."/>
            <person name="Woyke T."/>
            <person name="Kerfeld C.A."/>
        </authorList>
    </citation>
    <scope>NUCLEOTIDE SEQUENCE [LARGE SCALE GENOMIC DNA]</scope>
    <source>
        <strain evidence="1 2">PCC 7113</strain>
    </source>
</reference>
<accession>K9W7M3</accession>
<dbReference type="InterPro" id="IPR007362">
    <property type="entry name" value="DUF429"/>
</dbReference>
<gene>
    <name evidence="1" type="ORF">Mic7113_0283</name>
</gene>
<dbReference type="OrthoDB" id="9801824at2"/>
<organism evidence="1 2">
    <name type="scientific">Allocoleopsis franciscana PCC 7113</name>
    <dbReference type="NCBI Taxonomy" id="1173027"/>
    <lineage>
        <taxon>Bacteria</taxon>
        <taxon>Bacillati</taxon>
        <taxon>Cyanobacteriota</taxon>
        <taxon>Cyanophyceae</taxon>
        <taxon>Coleofasciculales</taxon>
        <taxon>Coleofasciculaceae</taxon>
        <taxon>Allocoleopsis</taxon>
        <taxon>Allocoleopsis franciscana</taxon>
    </lineage>
</organism>
<dbReference type="Pfam" id="PF04250">
    <property type="entry name" value="DUF429"/>
    <property type="match status" value="1"/>
</dbReference>
<keyword evidence="2" id="KW-1185">Reference proteome</keyword>
<dbReference type="Proteomes" id="UP000010471">
    <property type="component" value="Chromosome"/>
</dbReference>
<evidence type="ECO:0000313" key="2">
    <source>
        <dbReference type="Proteomes" id="UP000010471"/>
    </source>
</evidence>
<proteinExistence type="predicted"/>
<dbReference type="KEGG" id="mic:Mic7113_0283"/>
<dbReference type="STRING" id="1173027.Mic7113_0283"/>
<dbReference type="RefSeq" id="WP_015180377.1">
    <property type="nucleotide sequence ID" value="NC_019738.1"/>
</dbReference>
<dbReference type="eggNOG" id="COG4328">
    <property type="taxonomic scope" value="Bacteria"/>
</dbReference>
<sequence length="257" mass="28733">MKFLGIDLGWTSGASGLCCLEWSDGSLQLLDLNRQQTTTDILNWVDQWTAPSEPAMIAVDAPTLIPNLTGMRLPDKLTHQHFRHYHAGCYPANLGRPFAQHTIEFGLVLEARGFTHAPIITPQIPGRYQIEVYPHPAIVHLFGLTRILKYKKGKLSDRRSELLKLHQYILNILPTLTPSLCPPSLCGSFPQEIPTAGIALKAVEDQLDSLICAYVAAHWWYWGSDRNWVLGDSTTGYIVIPAPTINHSKLSDRFVAK</sequence>
<protein>
    <recommendedName>
        <fullName evidence="3">DUF429 domain-containing protein</fullName>
    </recommendedName>
</protein>
<name>K9W7M3_9CYAN</name>
<dbReference type="PATRIC" id="fig|1173027.3.peg.309"/>
<dbReference type="HOGENOM" id="CLU_065544_0_0_3"/>
<dbReference type="InterPro" id="IPR008306">
    <property type="entry name" value="UCP018008"/>
</dbReference>
<evidence type="ECO:0000313" key="1">
    <source>
        <dbReference type="EMBL" id="AFZ16213.1"/>
    </source>
</evidence>
<dbReference type="PIRSF" id="PIRSF018008">
    <property type="entry name" value="UCP018008"/>
    <property type="match status" value="1"/>
</dbReference>
<evidence type="ECO:0008006" key="3">
    <source>
        <dbReference type="Google" id="ProtNLM"/>
    </source>
</evidence>
<dbReference type="EMBL" id="CP003630">
    <property type="protein sequence ID" value="AFZ16213.1"/>
    <property type="molecule type" value="Genomic_DNA"/>
</dbReference>
<dbReference type="AlphaFoldDB" id="K9W7M3"/>